<reference evidence="1 2" key="1">
    <citation type="submission" date="2014-09" db="EMBL/GenBank/DDBJ databases">
        <authorList>
            <person name="Regsiter A."/>
        </authorList>
    </citation>
    <scope>NUCLEOTIDE SEQUENCE [LARGE SCALE GENOMIC DNA]</scope>
</reference>
<name>A0A0U5FG81_XANCI</name>
<organism evidence="1 2">
    <name type="scientific">Xanthomonas citri pv. citri</name>
    <dbReference type="NCBI Taxonomy" id="611301"/>
    <lineage>
        <taxon>Bacteria</taxon>
        <taxon>Pseudomonadati</taxon>
        <taxon>Pseudomonadota</taxon>
        <taxon>Gammaproteobacteria</taxon>
        <taxon>Lysobacterales</taxon>
        <taxon>Lysobacteraceae</taxon>
        <taxon>Xanthomonas</taxon>
    </lineage>
</organism>
<proteinExistence type="predicted"/>
<evidence type="ECO:0000313" key="2">
    <source>
        <dbReference type="Proteomes" id="UP000052230"/>
    </source>
</evidence>
<gene>
    <name evidence="1" type="ORF">XAC3562_1740013</name>
</gene>
<accession>A0A0U5FG81</accession>
<dbReference type="AlphaFoldDB" id="A0A0U5FG81"/>
<evidence type="ECO:0000313" key="1">
    <source>
        <dbReference type="EMBL" id="CEG15126.1"/>
    </source>
</evidence>
<dbReference type="Proteomes" id="UP000052230">
    <property type="component" value="Unassembled WGS sequence"/>
</dbReference>
<comment type="caution">
    <text evidence="1">The sequence shown here is derived from an EMBL/GenBank/DDBJ whole genome shotgun (WGS) entry which is preliminary data.</text>
</comment>
<protein>
    <submittedName>
        <fullName evidence="1">Uncharacterized protein</fullName>
    </submittedName>
</protein>
<keyword evidence="2" id="KW-1185">Reference proteome</keyword>
<sequence length="57" mass="6617">MQLALIADSWIIIHLCDFRKIAKAQIQNYDFTIFVTTRAAARAPRPRSSRPRRRTCA</sequence>
<dbReference type="EMBL" id="CCXZ01000084">
    <property type="protein sequence ID" value="CEG15126.1"/>
    <property type="molecule type" value="Genomic_DNA"/>
</dbReference>